<evidence type="ECO:0000256" key="7">
    <source>
        <dbReference type="RuleBase" id="RU003346"/>
    </source>
</evidence>
<dbReference type="EMBL" id="ONZQ02000019">
    <property type="protein sequence ID" value="SPO07188.1"/>
    <property type="molecule type" value="Genomic_DNA"/>
</dbReference>
<sequence>MAQFQLSQGDLRAYYLGVLVCLGGFLFGYDTGVVGGSITLPSYKNSFGFADSSKSTATKVASLTVGLQQCGSFVGCFLMIPLGRYIGRRLSMQLCSAIFVIGAGIQTADTHDLASFYAGRIIAGLGVGGASVLVPLYASEMSPKHLRGRVGSGYQFLFTWGIFLSSWVNYAVNKHVSPATPRQWQIPISVQIIPGALLGLGMFTVPESARWLAKQDRRDEAWKALTWIRGSDGPEVQEEMDEINATIKAEKEISRGSLRVELKSKVTLYRLGLSFAIMLAQVCTGANALAYFSPQFFALVVGDGTESLLVTGIFGAVKIVSCGLFILFLSERIGRRFAFTGGALGMAACLLCVAIVHKLLPPPGHGQVTGSGIAVVALIYLAIAIYNISWGPLGWIYIAEVLSPRTRDIGVSIALGTQWTFNIVWSVATPYMIAKIGWATFLMFAIVDVCSAIFSWFCVRETMGKSLEDMEKEFNSESATLTAQIEQDDRANGSAVSSSYDAGKA</sequence>
<dbReference type="GO" id="GO:0005351">
    <property type="term" value="F:carbohydrate:proton symporter activity"/>
    <property type="evidence" value="ECO:0007669"/>
    <property type="project" value="TreeGrafter"/>
</dbReference>
<dbReference type="PANTHER" id="PTHR48022:SF25">
    <property type="entry name" value="QUINATE TRANSPORTER, PUTATIVE (AFU_ORTHOLOGUE AFUA_5G12950)-RELATED"/>
    <property type="match status" value="1"/>
</dbReference>
<evidence type="ECO:0000256" key="8">
    <source>
        <dbReference type="SAM" id="MobiDB-lite"/>
    </source>
</evidence>
<evidence type="ECO:0000256" key="3">
    <source>
        <dbReference type="ARBA" id="ARBA00022448"/>
    </source>
</evidence>
<evidence type="ECO:0000256" key="2">
    <source>
        <dbReference type="ARBA" id="ARBA00010992"/>
    </source>
</evidence>
<feature type="transmembrane region" description="Helical" evidence="9">
    <location>
        <begin position="150"/>
        <end position="172"/>
    </location>
</feature>
<dbReference type="PROSITE" id="PS00217">
    <property type="entry name" value="SUGAR_TRANSPORT_2"/>
    <property type="match status" value="1"/>
</dbReference>
<organism evidence="11 12">
    <name type="scientific">Cephalotrichum gorgonifer</name>
    <dbReference type="NCBI Taxonomy" id="2041049"/>
    <lineage>
        <taxon>Eukaryota</taxon>
        <taxon>Fungi</taxon>
        <taxon>Dikarya</taxon>
        <taxon>Ascomycota</taxon>
        <taxon>Pezizomycotina</taxon>
        <taxon>Sordariomycetes</taxon>
        <taxon>Hypocreomycetidae</taxon>
        <taxon>Microascales</taxon>
        <taxon>Microascaceae</taxon>
        <taxon>Cephalotrichum</taxon>
    </lineage>
</organism>
<protein>
    <submittedName>
        <fullName evidence="11">Related to quinate transport protein</fullName>
    </submittedName>
</protein>
<feature type="transmembrane region" description="Helical" evidence="9">
    <location>
        <begin position="268"/>
        <end position="289"/>
    </location>
</feature>
<dbReference type="PROSITE" id="PS00216">
    <property type="entry name" value="SUGAR_TRANSPORT_1"/>
    <property type="match status" value="1"/>
</dbReference>
<keyword evidence="6 9" id="KW-0472">Membrane</keyword>
<evidence type="ECO:0000256" key="6">
    <source>
        <dbReference type="ARBA" id="ARBA00023136"/>
    </source>
</evidence>
<dbReference type="InterPro" id="IPR036259">
    <property type="entry name" value="MFS_trans_sf"/>
</dbReference>
<dbReference type="NCBIfam" id="TIGR00879">
    <property type="entry name" value="SP"/>
    <property type="match status" value="1"/>
</dbReference>
<proteinExistence type="inferred from homology"/>
<evidence type="ECO:0000256" key="1">
    <source>
        <dbReference type="ARBA" id="ARBA00004141"/>
    </source>
</evidence>
<dbReference type="PANTHER" id="PTHR48022">
    <property type="entry name" value="PLASTIDIC GLUCOSE TRANSPORTER 4"/>
    <property type="match status" value="1"/>
</dbReference>
<dbReference type="Gene3D" id="1.20.1250.20">
    <property type="entry name" value="MFS general substrate transporter like domains"/>
    <property type="match status" value="1"/>
</dbReference>
<evidence type="ECO:0000259" key="10">
    <source>
        <dbReference type="PROSITE" id="PS50850"/>
    </source>
</evidence>
<dbReference type="InterPro" id="IPR005829">
    <property type="entry name" value="Sugar_transporter_CS"/>
</dbReference>
<dbReference type="FunFam" id="1.20.1250.20:FF:000090">
    <property type="entry name" value="MFS sugar transporter, putative"/>
    <property type="match status" value="1"/>
</dbReference>
<evidence type="ECO:0000256" key="4">
    <source>
        <dbReference type="ARBA" id="ARBA00022692"/>
    </source>
</evidence>
<evidence type="ECO:0000256" key="9">
    <source>
        <dbReference type="SAM" id="Phobius"/>
    </source>
</evidence>
<gene>
    <name evidence="11" type="ORF">DNG_09882</name>
</gene>
<feature type="transmembrane region" description="Helical" evidence="9">
    <location>
        <begin position="90"/>
        <end position="108"/>
    </location>
</feature>
<feature type="transmembrane region" description="Helical" evidence="9">
    <location>
        <begin position="439"/>
        <end position="459"/>
    </location>
</feature>
<comment type="similarity">
    <text evidence="2 7">Belongs to the major facilitator superfamily. Sugar transporter (TC 2.A.1.1) family.</text>
</comment>
<accession>A0AAE8N881</accession>
<feature type="domain" description="Major facilitator superfamily (MFS) profile" evidence="10">
    <location>
        <begin position="16"/>
        <end position="463"/>
    </location>
</feature>
<keyword evidence="5 9" id="KW-1133">Transmembrane helix</keyword>
<keyword evidence="3 7" id="KW-0813">Transport</keyword>
<feature type="transmembrane region" description="Helical" evidence="9">
    <location>
        <begin position="184"/>
        <end position="205"/>
    </location>
</feature>
<dbReference type="SUPFAM" id="SSF103473">
    <property type="entry name" value="MFS general substrate transporter"/>
    <property type="match status" value="1"/>
</dbReference>
<comment type="caution">
    <text evidence="11">The sequence shown here is derived from an EMBL/GenBank/DDBJ whole genome shotgun (WGS) entry which is preliminary data.</text>
</comment>
<keyword evidence="12" id="KW-1185">Reference proteome</keyword>
<feature type="transmembrane region" description="Helical" evidence="9">
    <location>
        <begin position="409"/>
        <end position="433"/>
    </location>
</feature>
<name>A0AAE8N881_9PEZI</name>
<keyword evidence="4 9" id="KW-0812">Transmembrane</keyword>
<dbReference type="InterPro" id="IPR003663">
    <property type="entry name" value="Sugar/inositol_transpt"/>
</dbReference>
<feature type="region of interest" description="Disordered" evidence="8">
    <location>
        <begin position="486"/>
        <end position="505"/>
    </location>
</feature>
<dbReference type="InterPro" id="IPR050360">
    <property type="entry name" value="MFS_Sugar_Transporters"/>
</dbReference>
<dbReference type="InterPro" id="IPR020846">
    <property type="entry name" value="MFS_dom"/>
</dbReference>
<feature type="transmembrane region" description="Helical" evidence="9">
    <location>
        <begin position="12"/>
        <end position="40"/>
    </location>
</feature>
<feature type="compositionally biased region" description="Polar residues" evidence="8">
    <location>
        <begin position="494"/>
        <end position="505"/>
    </location>
</feature>
<feature type="transmembrane region" description="Helical" evidence="9">
    <location>
        <begin position="60"/>
        <end position="83"/>
    </location>
</feature>
<dbReference type="Proteomes" id="UP001187682">
    <property type="component" value="Unassembled WGS sequence"/>
</dbReference>
<feature type="transmembrane region" description="Helical" evidence="9">
    <location>
        <begin position="337"/>
        <end position="360"/>
    </location>
</feature>
<feature type="transmembrane region" description="Helical" evidence="9">
    <location>
        <begin position="114"/>
        <end position="138"/>
    </location>
</feature>
<dbReference type="AlphaFoldDB" id="A0AAE8N881"/>
<evidence type="ECO:0000313" key="11">
    <source>
        <dbReference type="EMBL" id="SPO07188.1"/>
    </source>
</evidence>
<reference evidence="11" key="1">
    <citation type="submission" date="2018-03" db="EMBL/GenBank/DDBJ databases">
        <authorList>
            <person name="Guldener U."/>
        </authorList>
    </citation>
    <scope>NUCLEOTIDE SEQUENCE</scope>
</reference>
<dbReference type="PRINTS" id="PR00171">
    <property type="entry name" value="SUGRTRNSPORT"/>
</dbReference>
<dbReference type="PROSITE" id="PS50850">
    <property type="entry name" value="MFS"/>
    <property type="match status" value="1"/>
</dbReference>
<feature type="transmembrane region" description="Helical" evidence="9">
    <location>
        <begin position="309"/>
        <end position="330"/>
    </location>
</feature>
<dbReference type="Pfam" id="PF00083">
    <property type="entry name" value="Sugar_tr"/>
    <property type="match status" value="1"/>
</dbReference>
<evidence type="ECO:0000313" key="12">
    <source>
        <dbReference type="Proteomes" id="UP001187682"/>
    </source>
</evidence>
<evidence type="ECO:0000256" key="5">
    <source>
        <dbReference type="ARBA" id="ARBA00022989"/>
    </source>
</evidence>
<dbReference type="InterPro" id="IPR005828">
    <property type="entry name" value="MFS_sugar_transport-like"/>
</dbReference>
<comment type="subcellular location">
    <subcellularLocation>
        <location evidence="1">Membrane</location>
        <topology evidence="1">Multi-pass membrane protein</topology>
    </subcellularLocation>
</comment>
<feature type="transmembrane region" description="Helical" evidence="9">
    <location>
        <begin position="372"/>
        <end position="397"/>
    </location>
</feature>
<dbReference type="GO" id="GO:0016020">
    <property type="term" value="C:membrane"/>
    <property type="evidence" value="ECO:0007669"/>
    <property type="project" value="UniProtKB-SubCell"/>
</dbReference>